<keyword evidence="3" id="KW-1185">Reference proteome</keyword>
<dbReference type="AlphaFoldDB" id="A0A1L7VEW3"/>
<dbReference type="VEuPathDB" id="FungiDB:FPRO_06027"/>
<dbReference type="Pfam" id="PF14441">
    <property type="entry name" value="OTT_1508_deam"/>
    <property type="match status" value="1"/>
</dbReference>
<gene>
    <name evidence="2" type="ORF">FPRO_06027</name>
</gene>
<evidence type="ECO:0000313" key="2">
    <source>
        <dbReference type="EMBL" id="CZR38782.1"/>
    </source>
</evidence>
<proteinExistence type="predicted"/>
<accession>A0A1L7VEW3</accession>
<dbReference type="EMBL" id="FJOF01000003">
    <property type="protein sequence ID" value="CZR38782.1"/>
    <property type="molecule type" value="Genomic_DNA"/>
</dbReference>
<sequence length="513" mass="58069">MGVGPPRLDKYDKILSRLFENLALFHILKGIDGPHMITAHAPTDVRGIRRRFLKNLCFICDYRKGGDTTTSIALESQTNEVILWVAANFTPHNNVILFLDDTLQQLQRDPKGTEEERERLRKKLTKNCVGFAAPRLKKECKLLLRATRYCEKYLIEDATAVQGAERRSLIEWLPRFSATNIDTLVLCQTAYDSRHDPQMSSLGSLSRELGVAPRETVMNIKAVRHLIGRLAERIRIPTLLIEDFLKLGLLFNSYQIKKVQAPTPAIVPPADGLRNLNSILKRILQPGDPRLKDMQSYLARLDGPLKLEDAIRSMYDEDNGQARVHSEIQVLEEFHRNQRSFVDGDRYIACSKLACLCCKFYFRHHPGRFEEPESHQKAYLNWRPIKLPGGWENEHWPHQRKALGMLSSELSTAVEKQIETQQQPTPWQPDSVTNITETMSSVSLGEVEADKVLGIGDGWSDGEFITDLCQLSNDILTSILTDSASLAYINEDEFSDHSEDSDTESDGGAGLDA</sequence>
<dbReference type="InterPro" id="IPR027796">
    <property type="entry name" value="OTT_1508_deam-like"/>
</dbReference>
<reference evidence="3" key="1">
    <citation type="journal article" date="2016" name="Genome Biol. Evol.">
        <title>Comparative 'omics' of the Fusarium fujikuroi species complex highlights differences in genetic potential and metabolite synthesis.</title>
        <authorList>
            <person name="Niehaus E.-M."/>
            <person name="Muensterkoetter M."/>
            <person name="Proctor R.H."/>
            <person name="Brown D.W."/>
            <person name="Sharon A."/>
            <person name="Idan Y."/>
            <person name="Oren-Young L."/>
            <person name="Sieber C.M."/>
            <person name="Novak O."/>
            <person name="Pencik A."/>
            <person name="Tarkowska D."/>
            <person name="Hromadova K."/>
            <person name="Freeman S."/>
            <person name="Maymon M."/>
            <person name="Elazar M."/>
            <person name="Youssef S.A."/>
            <person name="El-Shabrawy E.S.M."/>
            <person name="Shalaby A.B.A."/>
            <person name="Houterman P."/>
            <person name="Brock N.L."/>
            <person name="Burkhardt I."/>
            <person name="Tsavkelova E.A."/>
            <person name="Dickschat J.S."/>
            <person name="Galuszka P."/>
            <person name="Gueldener U."/>
            <person name="Tudzynski B."/>
        </authorList>
    </citation>
    <scope>NUCLEOTIDE SEQUENCE [LARGE SCALE GENOMIC DNA]</scope>
    <source>
        <strain evidence="3">ET1</strain>
    </source>
</reference>
<dbReference type="RefSeq" id="XP_031079375.1">
    <property type="nucleotide sequence ID" value="XM_031229105.1"/>
</dbReference>
<protein>
    <submittedName>
        <fullName evidence="2">Uncharacterized protein</fullName>
    </submittedName>
</protein>
<feature type="region of interest" description="Disordered" evidence="1">
    <location>
        <begin position="492"/>
        <end position="513"/>
    </location>
</feature>
<comment type="caution">
    <text evidence="2">The sequence shown here is derived from an EMBL/GenBank/DDBJ whole genome shotgun (WGS) entry which is preliminary data.</text>
</comment>
<dbReference type="Proteomes" id="UP000183971">
    <property type="component" value="Unassembled WGS sequence"/>
</dbReference>
<organism evidence="2 3">
    <name type="scientific">Fusarium proliferatum (strain ET1)</name>
    <name type="common">Orchid endophyte fungus</name>
    <dbReference type="NCBI Taxonomy" id="1227346"/>
    <lineage>
        <taxon>Eukaryota</taxon>
        <taxon>Fungi</taxon>
        <taxon>Dikarya</taxon>
        <taxon>Ascomycota</taxon>
        <taxon>Pezizomycotina</taxon>
        <taxon>Sordariomycetes</taxon>
        <taxon>Hypocreomycetidae</taxon>
        <taxon>Hypocreales</taxon>
        <taxon>Nectriaceae</taxon>
        <taxon>Fusarium</taxon>
        <taxon>Fusarium fujikuroi species complex</taxon>
    </lineage>
</organism>
<evidence type="ECO:0000256" key="1">
    <source>
        <dbReference type="SAM" id="MobiDB-lite"/>
    </source>
</evidence>
<dbReference type="PANTHER" id="PTHR42037:SF1">
    <property type="match status" value="1"/>
</dbReference>
<evidence type="ECO:0000313" key="3">
    <source>
        <dbReference type="Proteomes" id="UP000183971"/>
    </source>
</evidence>
<dbReference type="GeneID" id="42050906"/>
<name>A0A1L7VEW3_FUSPR</name>
<dbReference type="PANTHER" id="PTHR42037">
    <property type="match status" value="1"/>
</dbReference>